<dbReference type="PANTHER" id="PTHR31672:SF13">
    <property type="entry name" value="F-BOX PROTEIN CPR30-LIKE"/>
    <property type="match status" value="1"/>
</dbReference>
<dbReference type="InterPro" id="IPR050796">
    <property type="entry name" value="SCF_F-box_component"/>
</dbReference>
<dbReference type="PANTHER" id="PTHR31672">
    <property type="entry name" value="BNACNNG10540D PROTEIN"/>
    <property type="match status" value="1"/>
</dbReference>
<dbReference type="EMBL" id="JAGKQM010000008">
    <property type="protein sequence ID" value="KAH0916195.1"/>
    <property type="molecule type" value="Genomic_DNA"/>
</dbReference>
<reference evidence="2 3" key="1">
    <citation type="submission" date="2021-05" db="EMBL/GenBank/DDBJ databases">
        <title>Genome Assembly of Synthetic Allotetraploid Brassica napus Reveals Homoeologous Exchanges between Subgenomes.</title>
        <authorList>
            <person name="Davis J.T."/>
        </authorList>
    </citation>
    <scope>NUCLEOTIDE SEQUENCE [LARGE SCALE GENOMIC DNA]</scope>
    <source>
        <strain evidence="3">cv. Da-Ae</strain>
        <tissue evidence="2">Seedling</tissue>
    </source>
</reference>
<name>A0ABQ8CII1_BRANA</name>
<organism evidence="2 3">
    <name type="scientific">Brassica napus</name>
    <name type="common">Rape</name>
    <dbReference type="NCBI Taxonomy" id="3708"/>
    <lineage>
        <taxon>Eukaryota</taxon>
        <taxon>Viridiplantae</taxon>
        <taxon>Streptophyta</taxon>
        <taxon>Embryophyta</taxon>
        <taxon>Tracheophyta</taxon>
        <taxon>Spermatophyta</taxon>
        <taxon>Magnoliopsida</taxon>
        <taxon>eudicotyledons</taxon>
        <taxon>Gunneridae</taxon>
        <taxon>Pentapetalae</taxon>
        <taxon>rosids</taxon>
        <taxon>malvids</taxon>
        <taxon>Brassicales</taxon>
        <taxon>Brassicaceae</taxon>
        <taxon>Brassiceae</taxon>
        <taxon>Brassica</taxon>
    </lineage>
</organism>
<evidence type="ECO:0000259" key="1">
    <source>
        <dbReference type="PROSITE" id="PS50181"/>
    </source>
</evidence>
<evidence type="ECO:0000313" key="2">
    <source>
        <dbReference type="EMBL" id="KAH0916195.1"/>
    </source>
</evidence>
<sequence length="722" mass="82469">MNSLPMHLLDQILFRLDLKSLVMMQCTSRSIKSHISDDPSFEIGYSSRARLSYFYTFSKGGPFVFYQPFGSQCGFKSYVKTTLASLGPGRVDCYILGSCCGHLLLYMNGLYITNPLTKRFRLLDHSGSMLLATIFNGPNNEVSYNAEERSMCVGFALDHSRAAATKGFKIVCILEIHTTYAFEISDGNSWRFSETIITTTSSKSELTKRMKPVYLEGTLHWLRNDGSIIAFNIDTEKARFIPSVFHPEPEMKLLFTLDVKINRMTLISGTKETISVYTLTGDHTSKWALARQIENVLMTENSSTGVARVYNMEDNSWGAWWETLCQAKYNLDLFRLDLKSLVMMQCTNKSIRSHISDDPSFEIGYSSRVRLSFLYTFSKGAPFVFYQPFGSQCESMSNVKTFASLQGIHCYILGSCSGHLLLYTNGLYVVNPLTKRFRLLDHSGSMLLATIFNGPNNKANNTEERAMCVGFALDHSRATTTKRFKIICILETHTTYAFEISDGNSWRFSETIITTTNSKSELTKRMKPVYLEGTLHWLRNDGSIIAFNIETEQARFIPSVFHPEPEMKLLFTLDDKINRLTLISGTRNTISVYTLTGDHTSKWALARQIENVLMTESEFEYWNVVAYDGKHMVVRDKEKDGSTGVAHVYNMEDNRWGAWWPTACQAKYNLDVFRFTPFFSFFEHTELVEDSTNEHLARIMRLIDTTKRIDKLFLMLALAYDK</sequence>
<evidence type="ECO:0000313" key="3">
    <source>
        <dbReference type="Proteomes" id="UP000824890"/>
    </source>
</evidence>
<protein>
    <recommendedName>
        <fullName evidence="1">F-box domain-containing protein</fullName>
    </recommendedName>
</protein>
<feature type="domain" description="F-box" evidence="1">
    <location>
        <begin position="1"/>
        <end position="44"/>
    </location>
</feature>
<accession>A0ABQ8CII1</accession>
<dbReference type="PROSITE" id="PS50181">
    <property type="entry name" value="FBOX"/>
    <property type="match status" value="1"/>
</dbReference>
<gene>
    <name evidence="2" type="ORF">HID58_030641</name>
</gene>
<keyword evidence="3" id="KW-1185">Reference proteome</keyword>
<dbReference type="SUPFAM" id="SSF81383">
    <property type="entry name" value="F-box domain"/>
    <property type="match status" value="1"/>
</dbReference>
<proteinExistence type="predicted"/>
<dbReference type="InterPro" id="IPR001810">
    <property type="entry name" value="F-box_dom"/>
</dbReference>
<comment type="caution">
    <text evidence="2">The sequence shown here is derived from an EMBL/GenBank/DDBJ whole genome shotgun (WGS) entry which is preliminary data.</text>
</comment>
<dbReference type="InterPro" id="IPR036047">
    <property type="entry name" value="F-box-like_dom_sf"/>
</dbReference>
<dbReference type="Pfam" id="PF00646">
    <property type="entry name" value="F-box"/>
    <property type="match status" value="1"/>
</dbReference>
<dbReference type="Proteomes" id="UP000824890">
    <property type="component" value="Unassembled WGS sequence"/>
</dbReference>